<keyword evidence="4" id="KW-1185">Reference proteome</keyword>
<dbReference type="PANTHER" id="PTHR13832:SF860">
    <property type="entry name" value="PROTEIN PHOSPHATASE PHPP"/>
    <property type="match status" value="1"/>
</dbReference>
<dbReference type="NCBIfam" id="NF033484">
    <property type="entry name" value="Stp1_PP2C_phos"/>
    <property type="match status" value="1"/>
</dbReference>
<dbReference type="InterPro" id="IPR015655">
    <property type="entry name" value="PP2C"/>
</dbReference>
<dbReference type="KEGG" id="wcp:H9Q76_08795"/>
<evidence type="ECO:0000313" key="3">
    <source>
        <dbReference type="EMBL" id="QNL98843.1"/>
    </source>
</evidence>
<dbReference type="SMART" id="SM00332">
    <property type="entry name" value="PP2Cc"/>
    <property type="match status" value="1"/>
</dbReference>
<dbReference type="SMART" id="SM00331">
    <property type="entry name" value="PP2C_SIG"/>
    <property type="match status" value="1"/>
</dbReference>
<name>A0A7G9FJW2_9FIRM</name>
<dbReference type="CDD" id="cd00143">
    <property type="entry name" value="PP2Cc"/>
    <property type="match status" value="1"/>
</dbReference>
<dbReference type="PROSITE" id="PS51746">
    <property type="entry name" value="PPM_2"/>
    <property type="match status" value="1"/>
</dbReference>
<dbReference type="EMBL" id="CP060632">
    <property type="protein sequence ID" value="QNL98843.1"/>
    <property type="molecule type" value="Genomic_DNA"/>
</dbReference>
<reference evidence="3 4" key="1">
    <citation type="submission" date="2020-08" db="EMBL/GenBank/DDBJ databases">
        <authorList>
            <person name="Liu C."/>
            <person name="Sun Q."/>
        </authorList>
    </citation>
    <scope>NUCLEOTIDE SEQUENCE [LARGE SCALE GENOMIC DNA]</scope>
    <source>
        <strain evidence="3 4">NSJ-4</strain>
    </source>
</reference>
<dbReference type="PANTHER" id="PTHR13832">
    <property type="entry name" value="PROTEIN PHOSPHATASE 2C"/>
    <property type="match status" value="1"/>
</dbReference>
<evidence type="ECO:0000259" key="2">
    <source>
        <dbReference type="PROSITE" id="PS51746"/>
    </source>
</evidence>
<accession>A0A7G9FJW2</accession>
<feature type="region of interest" description="Disordered" evidence="1">
    <location>
        <begin position="1"/>
        <end position="23"/>
    </location>
</feature>
<dbReference type="Gene3D" id="3.60.40.10">
    <property type="entry name" value="PPM-type phosphatase domain"/>
    <property type="match status" value="1"/>
</dbReference>
<dbReference type="RefSeq" id="WP_118734271.1">
    <property type="nucleotide sequence ID" value="NZ_CP060632.1"/>
</dbReference>
<dbReference type="Pfam" id="PF13672">
    <property type="entry name" value="PP2C_2"/>
    <property type="match status" value="1"/>
</dbReference>
<organism evidence="3 4">
    <name type="scientific">Wujia chipingensis</name>
    <dbReference type="NCBI Taxonomy" id="2763670"/>
    <lineage>
        <taxon>Bacteria</taxon>
        <taxon>Bacillati</taxon>
        <taxon>Bacillota</taxon>
        <taxon>Clostridia</taxon>
        <taxon>Lachnospirales</taxon>
        <taxon>Lachnospiraceae</taxon>
        <taxon>Wujia</taxon>
    </lineage>
</organism>
<dbReference type="InterPro" id="IPR001932">
    <property type="entry name" value="PPM-type_phosphatase-like_dom"/>
</dbReference>
<sequence length="240" mass="26524">MHSSGKTDTGIKRNNNQDSIFFSDTPVGPLPNLYIVADGMGGHRAGDKASRMAIDITVDFIEKSTIENPVALLKRAMLFVNNEIYKAACADPDLNGMGTTMVAAVAQDGKLYVANVGDSRLYAIGGEIRQITMDHSLVEELIRKGELERKKGRNHPEKNIITKAMGSRDEMMPDFFEIDINTEEKYLLCSDGLSNMVEDDEIRDIVSEEDDLDRIAQELVNRANYYGGSDNISVIIISAD</sequence>
<dbReference type="SUPFAM" id="SSF81606">
    <property type="entry name" value="PP2C-like"/>
    <property type="match status" value="1"/>
</dbReference>
<protein>
    <submittedName>
        <fullName evidence="3">Stp1/IreP family PP2C-type Ser/Thr phosphatase</fullName>
    </submittedName>
</protein>
<dbReference type="AlphaFoldDB" id="A0A7G9FJW2"/>
<gene>
    <name evidence="3" type="ORF">H9Q76_08795</name>
</gene>
<evidence type="ECO:0000256" key="1">
    <source>
        <dbReference type="SAM" id="MobiDB-lite"/>
    </source>
</evidence>
<dbReference type="InterPro" id="IPR036457">
    <property type="entry name" value="PPM-type-like_dom_sf"/>
</dbReference>
<dbReference type="Proteomes" id="UP000515819">
    <property type="component" value="Chromosome"/>
</dbReference>
<evidence type="ECO:0000313" key="4">
    <source>
        <dbReference type="Proteomes" id="UP000515819"/>
    </source>
</evidence>
<dbReference type="GO" id="GO:0004722">
    <property type="term" value="F:protein serine/threonine phosphatase activity"/>
    <property type="evidence" value="ECO:0007669"/>
    <property type="project" value="InterPro"/>
</dbReference>
<feature type="domain" description="PPM-type phosphatase" evidence="2">
    <location>
        <begin position="3"/>
        <end position="239"/>
    </location>
</feature>
<feature type="compositionally biased region" description="Polar residues" evidence="1">
    <location>
        <begin position="1"/>
        <end position="22"/>
    </location>
</feature>
<proteinExistence type="predicted"/>